<protein>
    <submittedName>
        <fullName evidence="1">Uncharacterized protein</fullName>
    </submittedName>
</protein>
<comment type="caution">
    <text evidence="1">The sequence shown here is derived from an EMBL/GenBank/DDBJ whole genome shotgun (WGS) entry which is preliminary data.</text>
</comment>
<proteinExistence type="predicted"/>
<gene>
    <name evidence="1" type="ORF">LCGC14_2556390</name>
</gene>
<evidence type="ECO:0000313" key="1">
    <source>
        <dbReference type="EMBL" id="KKL10386.1"/>
    </source>
</evidence>
<organism evidence="1">
    <name type="scientific">marine sediment metagenome</name>
    <dbReference type="NCBI Taxonomy" id="412755"/>
    <lineage>
        <taxon>unclassified sequences</taxon>
        <taxon>metagenomes</taxon>
        <taxon>ecological metagenomes</taxon>
    </lineage>
</organism>
<accession>A0A0F9CXM1</accession>
<reference evidence="1" key="1">
    <citation type="journal article" date="2015" name="Nature">
        <title>Complex archaea that bridge the gap between prokaryotes and eukaryotes.</title>
        <authorList>
            <person name="Spang A."/>
            <person name="Saw J.H."/>
            <person name="Jorgensen S.L."/>
            <person name="Zaremba-Niedzwiedzka K."/>
            <person name="Martijn J."/>
            <person name="Lind A.E."/>
            <person name="van Eijk R."/>
            <person name="Schleper C."/>
            <person name="Guy L."/>
            <person name="Ettema T.J."/>
        </authorList>
    </citation>
    <scope>NUCLEOTIDE SEQUENCE</scope>
</reference>
<name>A0A0F9CXM1_9ZZZZ</name>
<dbReference type="EMBL" id="LAZR01042083">
    <property type="protein sequence ID" value="KKL10386.1"/>
    <property type="molecule type" value="Genomic_DNA"/>
</dbReference>
<sequence>MYHPDNFIVLLEQAGQSGVLGWPQLKPACKWAAEEIIRLRQEAAVIAKIHEKVYKLFKKE</sequence>
<dbReference type="AlphaFoldDB" id="A0A0F9CXM1"/>